<proteinExistence type="predicted"/>
<gene>
    <name evidence="1" type="ORF">HMPREF0493_1013</name>
</gene>
<accession>D4YU02</accession>
<sequence>MNFLTDRQKQILAVLAASPAGLTIKELEERVGVSRRISIANLKICVQL</sequence>
<reference evidence="1 2" key="1">
    <citation type="submission" date="2010-04" db="EMBL/GenBank/DDBJ databases">
        <authorList>
            <person name="Muzny D."/>
            <person name="Qin X."/>
            <person name="Deng J."/>
            <person name="Jiang H."/>
            <person name="Liu Y."/>
            <person name="Qu J."/>
            <person name="Song X.-Z."/>
            <person name="Zhang L."/>
            <person name="Thornton R."/>
            <person name="Coyle M."/>
            <person name="Francisco L."/>
            <person name="Jackson L."/>
            <person name="Javaid M."/>
            <person name="Korchina V."/>
            <person name="Kovar C."/>
            <person name="Mata R."/>
            <person name="Mathew T."/>
            <person name="Ngo R."/>
            <person name="Nguyen L."/>
            <person name="Nguyen N."/>
            <person name="Okwuonu G."/>
            <person name="Ongeri F."/>
            <person name="Pham C."/>
            <person name="Simmons D."/>
            <person name="Wilczek-Boney K."/>
            <person name="Hale W."/>
            <person name="Jakkamsetti A."/>
            <person name="Pham P."/>
            <person name="Ruth R."/>
            <person name="San Lucas F."/>
            <person name="Warren J."/>
            <person name="Zhang J."/>
            <person name="Zhao Z."/>
            <person name="Zhou C."/>
            <person name="Zhu D."/>
            <person name="Lee S."/>
            <person name="Bess C."/>
            <person name="Blankenburg K."/>
            <person name="Forbes L."/>
            <person name="Fu Q."/>
            <person name="Gubbala S."/>
            <person name="Hirani K."/>
            <person name="Jayaseelan J.C."/>
            <person name="Lara F."/>
            <person name="Munidasa M."/>
            <person name="Palculict T."/>
            <person name="Patil S."/>
            <person name="Pu L.-L."/>
            <person name="Saada N."/>
            <person name="Tang L."/>
            <person name="Weissenberger G."/>
            <person name="Zhu Y."/>
            <person name="Hemphill L."/>
            <person name="Shang Y."/>
            <person name="Youmans B."/>
            <person name="Ayvaz T."/>
            <person name="Ross M."/>
            <person name="Santibanez J."/>
            <person name="Aqrawi P."/>
            <person name="Gross S."/>
            <person name="Joshi V."/>
            <person name="Fowler G."/>
            <person name="Nazareth L."/>
            <person name="Reid J."/>
            <person name="Worley K."/>
            <person name="Petrosino J."/>
            <person name="Highlander S."/>
            <person name="Gibbs R."/>
        </authorList>
    </citation>
    <scope>NUCLEOTIDE SEQUENCE [LARGE SCALE GENOMIC DNA]</scope>
    <source>
        <strain evidence="1 2">DSM 11664</strain>
    </source>
</reference>
<evidence type="ECO:0000313" key="1">
    <source>
        <dbReference type="EMBL" id="EFG55322.1"/>
    </source>
</evidence>
<comment type="caution">
    <text evidence="1">The sequence shown here is derived from an EMBL/GenBank/DDBJ whole genome shotgun (WGS) entry which is preliminary data.</text>
</comment>
<dbReference type="EMBL" id="ADNY01000038">
    <property type="protein sequence ID" value="EFG55322.1"/>
    <property type="molecule type" value="Genomic_DNA"/>
</dbReference>
<dbReference type="Gene3D" id="1.10.10.10">
    <property type="entry name" value="Winged helix-like DNA-binding domain superfamily/Winged helix DNA-binding domain"/>
    <property type="match status" value="1"/>
</dbReference>
<dbReference type="InterPro" id="IPR036388">
    <property type="entry name" value="WH-like_DNA-bd_sf"/>
</dbReference>
<dbReference type="Proteomes" id="UP000004069">
    <property type="component" value="Unassembled WGS sequence"/>
</dbReference>
<keyword evidence="2" id="KW-1185">Reference proteome</keyword>
<protein>
    <submittedName>
        <fullName evidence="1">Uncharacterized protein</fullName>
    </submittedName>
</protein>
<name>D4YU02_9LACO</name>
<evidence type="ECO:0000313" key="2">
    <source>
        <dbReference type="Proteomes" id="UP000004069"/>
    </source>
</evidence>
<dbReference type="AlphaFoldDB" id="D4YU02"/>
<organism evidence="1 2">
    <name type="scientific">Lactobacillus amylolyticus DSM 11664</name>
    <dbReference type="NCBI Taxonomy" id="585524"/>
    <lineage>
        <taxon>Bacteria</taxon>
        <taxon>Bacillati</taxon>
        <taxon>Bacillota</taxon>
        <taxon>Bacilli</taxon>
        <taxon>Lactobacillales</taxon>
        <taxon>Lactobacillaceae</taxon>
        <taxon>Lactobacillus</taxon>
    </lineage>
</organism>